<sequence>MRFHPRRVGRVVLCVLAALALSGIIQAPASAQFSSAPSVPFSERYRAQLHGGISRAANAAITCVEQVAPGAPACPAAQRGAAGRNGDYRMFYTDIDDDPNTYNSTSAELRIPEGARVTYARLYWGGNLRVGEQKPHADNGRVLIAEPGGNYKVLRADSVVGHRVTDHDDAFTASADVTELVRWSRSGAWTVADINVAMGHSAAGAWGGWTLVAAWEHADSPLRDLVIQDGFRSTDGGNEIRLDVDGLNAAPGAEGRIGFVGYDGDRGSSGDSLAVTADRRAPVRLSDDANPAGNVMNSTISDLGVPVTGRTPAHHNTLGYDSDVMDLTPALTAGAERLSVGFGGSGYHLGAVFLQADVRG</sequence>
<keyword evidence="3" id="KW-1185">Reference proteome</keyword>
<dbReference type="Proteomes" id="UP000746503">
    <property type="component" value="Unassembled WGS sequence"/>
</dbReference>
<evidence type="ECO:0000313" key="2">
    <source>
        <dbReference type="EMBL" id="NJP68024.1"/>
    </source>
</evidence>
<dbReference type="EMBL" id="JAAVJB010000161">
    <property type="protein sequence ID" value="NJP68024.1"/>
    <property type="molecule type" value="Genomic_DNA"/>
</dbReference>
<comment type="caution">
    <text evidence="2">The sequence shown here is derived from an EMBL/GenBank/DDBJ whole genome shotgun (WGS) entry which is preliminary data.</text>
</comment>
<organism evidence="2 3">
    <name type="scientific">Streptomyces spiramenti</name>
    <dbReference type="NCBI Taxonomy" id="2720606"/>
    <lineage>
        <taxon>Bacteria</taxon>
        <taxon>Bacillati</taxon>
        <taxon>Actinomycetota</taxon>
        <taxon>Actinomycetes</taxon>
        <taxon>Kitasatosporales</taxon>
        <taxon>Streptomycetaceae</taxon>
        <taxon>Streptomyces</taxon>
    </lineage>
</organism>
<dbReference type="RefSeq" id="WP_167934534.1">
    <property type="nucleotide sequence ID" value="NZ_JAAVJB010000161.1"/>
</dbReference>
<evidence type="ECO:0000313" key="3">
    <source>
        <dbReference type="Proteomes" id="UP000746503"/>
    </source>
</evidence>
<reference evidence="2 3" key="1">
    <citation type="submission" date="2020-03" db="EMBL/GenBank/DDBJ databases">
        <title>Draft genome of Streptomyces sp. ventii, isolated from the Axial Seamount in the Pacific Ocean, and resequencing of the two type strains Streptomyces lonarensis strain NCL 716 and Streptomyces bohaiensis strain 11A07.</title>
        <authorList>
            <person name="Loughran R.M."/>
            <person name="Pfannmuller K.M."/>
            <person name="Wasson B.J."/>
            <person name="Deadmond M.C."/>
            <person name="Paddock B.E."/>
            <person name="Koyack M.J."/>
            <person name="Gallegos D.A."/>
            <person name="Mitchell E.A."/>
            <person name="Ushijima B."/>
            <person name="Saw J.H."/>
            <person name="Mcphail K.L."/>
            <person name="Videau P."/>
        </authorList>
    </citation>
    <scope>NUCLEOTIDE SEQUENCE [LARGE SCALE GENOMIC DNA]</scope>
    <source>
        <strain evidence="3">5675061</strain>
    </source>
</reference>
<keyword evidence="1" id="KW-0732">Signal</keyword>
<accession>A0ABX1ALN9</accession>
<evidence type="ECO:0000256" key="1">
    <source>
        <dbReference type="SAM" id="SignalP"/>
    </source>
</evidence>
<feature type="signal peptide" evidence="1">
    <location>
        <begin position="1"/>
        <end position="31"/>
    </location>
</feature>
<protein>
    <submittedName>
        <fullName evidence="2">DUF3344 domain-containing protein</fullName>
    </submittedName>
</protein>
<name>A0ABX1ALN9_9ACTN</name>
<proteinExistence type="predicted"/>
<gene>
    <name evidence="2" type="ORF">HCJ92_17380</name>
</gene>
<feature type="chain" id="PRO_5045892944" evidence="1">
    <location>
        <begin position="32"/>
        <end position="360"/>
    </location>
</feature>